<evidence type="ECO:0000313" key="4">
    <source>
        <dbReference type="Proteomes" id="UP000708148"/>
    </source>
</evidence>
<comment type="similarity">
    <text evidence="1">Belongs to the senescence regulator S40 family.</text>
</comment>
<organism evidence="3 4">
    <name type="scientific">Ostreobium quekettii</name>
    <dbReference type="NCBI Taxonomy" id="121088"/>
    <lineage>
        <taxon>Eukaryota</taxon>
        <taxon>Viridiplantae</taxon>
        <taxon>Chlorophyta</taxon>
        <taxon>core chlorophytes</taxon>
        <taxon>Ulvophyceae</taxon>
        <taxon>TCBD clade</taxon>
        <taxon>Bryopsidales</taxon>
        <taxon>Ostreobineae</taxon>
        <taxon>Ostreobiaceae</taxon>
        <taxon>Ostreobium</taxon>
    </lineage>
</organism>
<comment type="caution">
    <text evidence="3">The sequence shown here is derived from an EMBL/GenBank/DDBJ whole genome shotgun (WGS) entry which is preliminary data.</text>
</comment>
<reference evidence="3" key="1">
    <citation type="submission" date="2020-12" db="EMBL/GenBank/DDBJ databases">
        <authorList>
            <person name="Iha C."/>
        </authorList>
    </citation>
    <scope>NUCLEOTIDE SEQUENCE</scope>
</reference>
<dbReference type="EMBL" id="CAJHUC010001447">
    <property type="protein sequence ID" value="CAD7701153.1"/>
    <property type="molecule type" value="Genomic_DNA"/>
</dbReference>
<dbReference type="OrthoDB" id="574778at2759"/>
<evidence type="ECO:0000256" key="1">
    <source>
        <dbReference type="ARBA" id="ARBA00034773"/>
    </source>
</evidence>
<proteinExistence type="inferred from homology"/>
<dbReference type="GO" id="GO:0010150">
    <property type="term" value="P:leaf senescence"/>
    <property type="evidence" value="ECO:0007669"/>
    <property type="project" value="UniProtKB-ARBA"/>
</dbReference>
<accession>A0A8S1JBZ7</accession>
<keyword evidence="4" id="KW-1185">Reference proteome</keyword>
<evidence type="ECO:0000256" key="2">
    <source>
        <dbReference type="SAM" id="MobiDB-lite"/>
    </source>
</evidence>
<dbReference type="Proteomes" id="UP000708148">
    <property type="component" value="Unassembled WGS sequence"/>
</dbReference>
<feature type="compositionally biased region" description="Basic and acidic residues" evidence="2">
    <location>
        <begin position="18"/>
        <end position="28"/>
    </location>
</feature>
<feature type="region of interest" description="Disordered" evidence="2">
    <location>
        <begin position="67"/>
        <end position="106"/>
    </location>
</feature>
<name>A0A8S1JBZ7_9CHLO</name>
<dbReference type="InterPro" id="IPR007608">
    <property type="entry name" value="Senescence_reg_S40"/>
</dbReference>
<dbReference type="Pfam" id="PF04520">
    <property type="entry name" value="Senescence_reg"/>
    <property type="match status" value="1"/>
</dbReference>
<protein>
    <submittedName>
        <fullName evidence="3">Uncharacterized protein</fullName>
    </submittedName>
</protein>
<evidence type="ECO:0000313" key="3">
    <source>
        <dbReference type="EMBL" id="CAD7701153.1"/>
    </source>
</evidence>
<feature type="region of interest" description="Disordered" evidence="2">
    <location>
        <begin position="1"/>
        <end position="53"/>
    </location>
</feature>
<feature type="compositionally biased region" description="Acidic residues" evidence="2">
    <location>
        <begin position="70"/>
        <end position="82"/>
    </location>
</feature>
<sequence length="267" mass="28479">MSATTEFDFEDLLFAASRGEERGRHAGDGDAPPPGSQEPQRGAREATHRRQISALSAAMCAESLRGLSLDDGDDATTAEDEADHVAPAAGSKTARRKSIASPADALPNDGNCLTKCPSDGTPLSKWARMEGSHPLRLGSSAPVSIPHGAHTWTRTQDALSEVEEEEDGQPKATTFVPPHLMVDKPAIQFSLHGSTAEKKAKLRARNTILQMTGFLEPARATEKGWNHAVEPPADADSGWNRSVGRAIRAPGALTKEFSVTKLDSLDK</sequence>
<dbReference type="AlphaFoldDB" id="A0A8S1JBZ7"/>
<gene>
    <name evidence="3" type="ORF">OSTQU699_LOCUS6512</name>
</gene>